<keyword evidence="1" id="KW-0732">Signal</keyword>
<dbReference type="RefSeq" id="WP_234865137.1">
    <property type="nucleotide sequence ID" value="NZ_JAKEVY010000002.1"/>
</dbReference>
<evidence type="ECO:0000313" key="3">
    <source>
        <dbReference type="Proteomes" id="UP001200145"/>
    </source>
</evidence>
<name>A0ABS9BFG6_9BACT</name>
<dbReference type="Proteomes" id="UP001200145">
    <property type="component" value="Unassembled WGS sequence"/>
</dbReference>
<comment type="caution">
    <text evidence="2">The sequence shown here is derived from an EMBL/GenBank/DDBJ whole genome shotgun (WGS) entry which is preliminary data.</text>
</comment>
<dbReference type="EMBL" id="JAKEVY010000002">
    <property type="protein sequence ID" value="MCF1714449.1"/>
    <property type="molecule type" value="Genomic_DNA"/>
</dbReference>
<protein>
    <submittedName>
        <fullName evidence="2">Uncharacterized protein</fullName>
    </submittedName>
</protein>
<evidence type="ECO:0000313" key="2">
    <source>
        <dbReference type="EMBL" id="MCF1714449.1"/>
    </source>
</evidence>
<organism evidence="2 3">
    <name type="scientific">Flavihumibacter fluminis</name>
    <dbReference type="NCBI Taxonomy" id="2909236"/>
    <lineage>
        <taxon>Bacteria</taxon>
        <taxon>Pseudomonadati</taxon>
        <taxon>Bacteroidota</taxon>
        <taxon>Chitinophagia</taxon>
        <taxon>Chitinophagales</taxon>
        <taxon>Chitinophagaceae</taxon>
        <taxon>Flavihumibacter</taxon>
    </lineage>
</organism>
<sequence>MKNCVLFVLVSMLLACGTPNMQIAIPNRFKEHAIQYPVKIAGTGEGRKPVQLGPYSTSRIKRGLITTRGRYNRNEQSLLQENLLNLFQIELGTLRSVQRDKFEYSFTDGKQSVQVLAQEQEISEGARFKSNTRWVSEVYREQAFQYAFSARFIPQNTAERDEWNLVMYSNHDWSVKQPFQAADFNEGGLLVAAGDTLTITTVRVQRVIDKHGQEHAMPFAIPFAYEFRIGDEVCAIIDTWGKNLWLYKELDESTRSAIAAATTAILSRRIQNRVGAG</sequence>
<accession>A0ABS9BFG6</accession>
<evidence type="ECO:0000256" key="1">
    <source>
        <dbReference type="SAM" id="SignalP"/>
    </source>
</evidence>
<dbReference type="PROSITE" id="PS51257">
    <property type="entry name" value="PROKAR_LIPOPROTEIN"/>
    <property type="match status" value="1"/>
</dbReference>
<feature type="chain" id="PRO_5046624541" evidence="1">
    <location>
        <begin position="24"/>
        <end position="277"/>
    </location>
</feature>
<reference evidence="2 3" key="1">
    <citation type="submission" date="2022-01" db="EMBL/GenBank/DDBJ databases">
        <title>Flavihumibacter sp. nov., isolated from sediment of a river.</title>
        <authorList>
            <person name="Liu H."/>
        </authorList>
    </citation>
    <scope>NUCLEOTIDE SEQUENCE [LARGE SCALE GENOMIC DNA]</scope>
    <source>
        <strain evidence="2 3">RY-1</strain>
    </source>
</reference>
<gene>
    <name evidence="2" type="ORF">L0U88_07400</name>
</gene>
<feature type="signal peptide" evidence="1">
    <location>
        <begin position="1"/>
        <end position="23"/>
    </location>
</feature>
<keyword evidence="3" id="KW-1185">Reference proteome</keyword>
<proteinExistence type="predicted"/>